<feature type="non-terminal residue" evidence="1">
    <location>
        <position position="76"/>
    </location>
</feature>
<name>A0A367LD85_9HYPO</name>
<dbReference type="AlphaFoldDB" id="A0A367LD85"/>
<evidence type="ECO:0000313" key="2">
    <source>
        <dbReference type="Proteomes" id="UP000253664"/>
    </source>
</evidence>
<organism evidence="1 2">
    <name type="scientific">Ophiocordyceps polyrhachis-furcata BCC 54312</name>
    <dbReference type="NCBI Taxonomy" id="1330021"/>
    <lineage>
        <taxon>Eukaryota</taxon>
        <taxon>Fungi</taxon>
        <taxon>Dikarya</taxon>
        <taxon>Ascomycota</taxon>
        <taxon>Pezizomycotina</taxon>
        <taxon>Sordariomycetes</taxon>
        <taxon>Hypocreomycetidae</taxon>
        <taxon>Hypocreales</taxon>
        <taxon>Ophiocordycipitaceae</taxon>
        <taxon>Ophiocordyceps</taxon>
    </lineage>
</organism>
<protein>
    <submittedName>
        <fullName evidence="1">Uncharacterized protein</fullName>
    </submittedName>
</protein>
<reference evidence="1 2" key="1">
    <citation type="journal article" date="2015" name="BMC Genomics">
        <title>Insights from the genome of Ophiocordyceps polyrhachis-furcata to pathogenicity and host specificity in insect fungi.</title>
        <authorList>
            <person name="Wichadakul D."/>
            <person name="Kobmoo N."/>
            <person name="Ingsriswang S."/>
            <person name="Tangphatsornruang S."/>
            <person name="Chantasingh D."/>
            <person name="Luangsa-ard J.J."/>
            <person name="Eurwilaichitr L."/>
        </authorList>
    </citation>
    <scope>NUCLEOTIDE SEQUENCE [LARGE SCALE GENOMIC DNA]</scope>
    <source>
        <strain evidence="1 2">BCC 54312</strain>
    </source>
</reference>
<keyword evidence="2" id="KW-1185">Reference proteome</keyword>
<dbReference type="Proteomes" id="UP000253664">
    <property type="component" value="Unassembled WGS sequence"/>
</dbReference>
<evidence type="ECO:0000313" key="1">
    <source>
        <dbReference type="EMBL" id="RCI12371.1"/>
    </source>
</evidence>
<accession>A0A367LD85</accession>
<gene>
    <name evidence="1" type="ORF">L249_0147</name>
</gene>
<comment type="caution">
    <text evidence="1">The sequence shown here is derived from an EMBL/GenBank/DDBJ whole genome shotgun (WGS) entry which is preliminary data.</text>
</comment>
<proteinExistence type="predicted"/>
<dbReference type="EMBL" id="LKCN02000007">
    <property type="protein sequence ID" value="RCI12371.1"/>
    <property type="molecule type" value="Genomic_DNA"/>
</dbReference>
<sequence>MNRTVVEKEGAPGGDPMPEKAVCDGSDSFGAANDDVGGKTEKTLRGRTVMTVECGRKEVEARMKRLWRPGGGEKAR</sequence>